<gene>
    <name evidence="1" type="ORF">HNQ77_001757</name>
</gene>
<protein>
    <submittedName>
        <fullName evidence="1">Uncharacterized protein</fullName>
    </submittedName>
</protein>
<organism evidence="1 2">
    <name type="scientific">Silvibacterium bohemicum</name>
    <dbReference type="NCBI Taxonomy" id="1577686"/>
    <lineage>
        <taxon>Bacteria</taxon>
        <taxon>Pseudomonadati</taxon>
        <taxon>Acidobacteriota</taxon>
        <taxon>Terriglobia</taxon>
        <taxon>Terriglobales</taxon>
        <taxon>Acidobacteriaceae</taxon>
        <taxon>Silvibacterium</taxon>
    </lineage>
</organism>
<comment type="caution">
    <text evidence="1">The sequence shown here is derived from an EMBL/GenBank/DDBJ whole genome shotgun (WGS) entry which is preliminary data.</text>
</comment>
<dbReference type="EMBL" id="JACHEK010000003">
    <property type="protein sequence ID" value="MBB6143808.1"/>
    <property type="molecule type" value="Genomic_DNA"/>
</dbReference>
<keyword evidence="2" id="KW-1185">Reference proteome</keyword>
<dbReference type="AlphaFoldDB" id="A0A841JZF0"/>
<accession>A0A841JZF0</accession>
<reference evidence="1 2" key="1">
    <citation type="submission" date="2020-08" db="EMBL/GenBank/DDBJ databases">
        <title>Genomic Encyclopedia of Type Strains, Phase IV (KMG-IV): sequencing the most valuable type-strain genomes for metagenomic binning, comparative biology and taxonomic classification.</title>
        <authorList>
            <person name="Goeker M."/>
        </authorList>
    </citation>
    <scope>NUCLEOTIDE SEQUENCE [LARGE SCALE GENOMIC DNA]</scope>
    <source>
        <strain evidence="1 2">DSM 103733</strain>
    </source>
</reference>
<evidence type="ECO:0000313" key="2">
    <source>
        <dbReference type="Proteomes" id="UP000538666"/>
    </source>
</evidence>
<dbReference type="Proteomes" id="UP000538666">
    <property type="component" value="Unassembled WGS sequence"/>
</dbReference>
<evidence type="ECO:0000313" key="1">
    <source>
        <dbReference type="EMBL" id="MBB6143808.1"/>
    </source>
</evidence>
<name>A0A841JZF0_9BACT</name>
<sequence>MLNLYTIPVHPKILGFTDDPGKAIPVIKAESSIRSLECTRKNCVVAVTES</sequence>
<proteinExistence type="predicted"/>